<evidence type="ECO:0000256" key="4">
    <source>
        <dbReference type="ARBA" id="ARBA00023180"/>
    </source>
</evidence>
<evidence type="ECO:0000256" key="5">
    <source>
        <dbReference type="SAM" id="SignalP"/>
    </source>
</evidence>
<protein>
    <submittedName>
        <fullName evidence="6">GDSL esterase/lipase</fullName>
    </submittedName>
</protein>
<comment type="caution">
    <text evidence="6">The sequence shown here is derived from an EMBL/GenBank/DDBJ whole genome shotgun (WGS) entry which is preliminary data.</text>
</comment>
<reference evidence="6 7" key="3">
    <citation type="submission" date="2019-11" db="EMBL/GenBank/DDBJ databases">
        <title>A de novo genome assembly of a pear dwarfing rootstock.</title>
        <authorList>
            <person name="Wang F."/>
            <person name="Wang J."/>
            <person name="Li S."/>
            <person name="Zhang Y."/>
            <person name="Fang M."/>
            <person name="Ma L."/>
            <person name="Zhao Y."/>
            <person name="Jiang S."/>
        </authorList>
    </citation>
    <scope>NUCLEOTIDE SEQUENCE [LARGE SCALE GENOMIC DNA]</scope>
    <source>
        <strain evidence="6">S2</strain>
        <tissue evidence="6">Leaf</tissue>
    </source>
</reference>
<dbReference type="SUPFAM" id="SSF52266">
    <property type="entry name" value="SGNH hydrolase"/>
    <property type="match status" value="2"/>
</dbReference>
<keyword evidence="7" id="KW-1185">Reference proteome</keyword>
<accession>A0A5N5GG42</accession>
<dbReference type="Pfam" id="PF00657">
    <property type="entry name" value="Lipase_GDSL"/>
    <property type="match status" value="2"/>
</dbReference>
<dbReference type="AlphaFoldDB" id="A0A5N5GG42"/>
<evidence type="ECO:0000256" key="2">
    <source>
        <dbReference type="ARBA" id="ARBA00022729"/>
    </source>
</evidence>
<evidence type="ECO:0000256" key="3">
    <source>
        <dbReference type="ARBA" id="ARBA00022801"/>
    </source>
</evidence>
<dbReference type="InterPro" id="IPR036514">
    <property type="entry name" value="SGNH_hydro_sf"/>
</dbReference>
<keyword evidence="2 5" id="KW-0732">Signal</keyword>
<keyword evidence="4" id="KW-0325">Glycoprotein</keyword>
<dbReference type="Gene3D" id="3.40.50.1110">
    <property type="entry name" value="SGNH hydrolase"/>
    <property type="match status" value="2"/>
</dbReference>
<dbReference type="PANTHER" id="PTHR22835">
    <property type="entry name" value="ZINC FINGER FYVE DOMAIN CONTAINING PROTEIN"/>
    <property type="match status" value="1"/>
</dbReference>
<sequence>MFRVVEMQMARFVVAGCFAMCLLSVGGEGVIDTSSRCDFPAIYNFGDSNSDTGGNSASFYPMVSPCGETFFHRPAGRGCDGRLIIDFIAKHLGLPYLSPYLDSLESNFRHGANFASGGSTIRPYKEAMFENGVSPFYLEIQIAQYQQFKSRTTTLSKQAKKQSDRFPIVDDFSKALYTFDTGQNDLAAGFRTKFSSEQFEAEITDMINQHANAVRNLYEQGARTFWIHNTGPIGCLGVTLSYLHNPNPDFVDSQGCDKFQNDMARKFNRQLEQKVIQLRKELPLSAITYVDIFAAKYELLSNAKKNGFLDKASICCGYHDENNHVWCGNKGTITNGTQVYAGSCKDPSLYISWDGVHYTEAANCWIADRIVLDTGANSAAFYPMASPCGETFFHRPAGRGCDGRLIIDFIASHLGLPFLSPYLDSLESNFSHGANFATGGSTIRPSNESMSENGVSPFSLDVQIAQFNQFKSRTTSLSNQAKKQHNRFPSVDDFPRAPYMFDIGQNDVSVGFRNMNNNEQFPADIKDMINQLATAVRNLYEQGARTFWTHNTGPIGCLPMTLKFIPNPITRLLDEHGCIKYQNDVARQFNKVLNQQVIQLRTELPLSAITYVDVFSAKYQLYGRAKEHRFGNTANICCGYFEDKSQVWCGQRANVNGTEVFGGSCEDPSSYVSWDGVHYTDAANHLIAAQIINGSY</sequence>
<dbReference type="PANTHER" id="PTHR22835:SF546">
    <property type="entry name" value="GDSL-LIKE LIPASE_ACYLHYDROLASE"/>
    <property type="match status" value="1"/>
</dbReference>
<dbReference type="InterPro" id="IPR001087">
    <property type="entry name" value="GDSL"/>
</dbReference>
<feature type="signal peptide" evidence="5">
    <location>
        <begin position="1"/>
        <end position="27"/>
    </location>
</feature>
<proteinExistence type="inferred from homology"/>
<dbReference type="CDD" id="cd01837">
    <property type="entry name" value="SGNH_plant_lipase_like"/>
    <property type="match status" value="2"/>
</dbReference>
<reference evidence="6 7" key="1">
    <citation type="submission" date="2019-09" db="EMBL/GenBank/DDBJ databases">
        <authorList>
            <person name="Ou C."/>
        </authorList>
    </citation>
    <scope>NUCLEOTIDE SEQUENCE [LARGE SCALE GENOMIC DNA]</scope>
    <source>
        <strain evidence="6">S2</strain>
        <tissue evidence="6">Leaf</tissue>
    </source>
</reference>
<evidence type="ECO:0000256" key="1">
    <source>
        <dbReference type="ARBA" id="ARBA00008668"/>
    </source>
</evidence>
<gene>
    <name evidence="6" type="ORF">D8674_036319</name>
</gene>
<keyword evidence="3" id="KW-0378">Hydrolase</keyword>
<feature type="chain" id="PRO_5024400595" evidence="5">
    <location>
        <begin position="28"/>
        <end position="696"/>
    </location>
</feature>
<reference evidence="7" key="2">
    <citation type="submission" date="2019-10" db="EMBL/GenBank/DDBJ databases">
        <title>A de novo genome assembly of a pear dwarfing rootstock.</title>
        <authorList>
            <person name="Wang F."/>
            <person name="Wang J."/>
            <person name="Li S."/>
            <person name="Zhang Y."/>
            <person name="Fang M."/>
            <person name="Ma L."/>
            <person name="Zhao Y."/>
            <person name="Jiang S."/>
        </authorList>
    </citation>
    <scope>NUCLEOTIDE SEQUENCE [LARGE SCALE GENOMIC DNA]</scope>
</reference>
<name>A0A5N5GG42_9ROSA</name>
<dbReference type="GO" id="GO:0016788">
    <property type="term" value="F:hydrolase activity, acting on ester bonds"/>
    <property type="evidence" value="ECO:0007669"/>
    <property type="project" value="InterPro"/>
</dbReference>
<dbReference type="InterPro" id="IPR035669">
    <property type="entry name" value="SGNH_plant_lipase-like"/>
</dbReference>
<evidence type="ECO:0000313" key="6">
    <source>
        <dbReference type="EMBL" id="KAB2614003.1"/>
    </source>
</evidence>
<dbReference type="EMBL" id="SMOL01000458">
    <property type="protein sequence ID" value="KAB2614003.1"/>
    <property type="molecule type" value="Genomic_DNA"/>
</dbReference>
<organism evidence="6 7">
    <name type="scientific">Pyrus ussuriensis x Pyrus communis</name>
    <dbReference type="NCBI Taxonomy" id="2448454"/>
    <lineage>
        <taxon>Eukaryota</taxon>
        <taxon>Viridiplantae</taxon>
        <taxon>Streptophyta</taxon>
        <taxon>Embryophyta</taxon>
        <taxon>Tracheophyta</taxon>
        <taxon>Spermatophyta</taxon>
        <taxon>Magnoliopsida</taxon>
        <taxon>eudicotyledons</taxon>
        <taxon>Gunneridae</taxon>
        <taxon>Pentapetalae</taxon>
        <taxon>rosids</taxon>
        <taxon>fabids</taxon>
        <taxon>Rosales</taxon>
        <taxon>Rosaceae</taxon>
        <taxon>Amygdaloideae</taxon>
        <taxon>Maleae</taxon>
        <taxon>Pyrus</taxon>
    </lineage>
</organism>
<comment type="similarity">
    <text evidence="1">Belongs to the 'GDSL' lipolytic enzyme family.</text>
</comment>
<dbReference type="Proteomes" id="UP000327157">
    <property type="component" value="Chromosome 9"/>
</dbReference>
<evidence type="ECO:0000313" key="7">
    <source>
        <dbReference type="Proteomes" id="UP000327157"/>
    </source>
</evidence>
<dbReference type="OrthoDB" id="1600564at2759"/>